<keyword evidence="1" id="KW-0134">Cell wall</keyword>
<evidence type="ECO:0000259" key="10">
    <source>
        <dbReference type="PROSITE" id="PS50847"/>
    </source>
</evidence>
<dbReference type="GO" id="GO:0004252">
    <property type="term" value="F:serine-type endopeptidase activity"/>
    <property type="evidence" value="ECO:0007669"/>
    <property type="project" value="InterPro"/>
</dbReference>
<feature type="domain" description="PKD" evidence="9">
    <location>
        <begin position="1128"/>
        <end position="1181"/>
    </location>
</feature>
<dbReference type="PROSITE" id="PS50847">
    <property type="entry name" value="GRAM_POS_ANCHORING"/>
    <property type="match status" value="1"/>
</dbReference>
<organism evidence="12 13">
    <name type="scientific">Micropruina glycogenica</name>
    <dbReference type="NCBI Taxonomy" id="75385"/>
    <lineage>
        <taxon>Bacteria</taxon>
        <taxon>Bacillati</taxon>
        <taxon>Actinomycetota</taxon>
        <taxon>Actinomycetes</taxon>
        <taxon>Propionibacteriales</taxon>
        <taxon>Nocardioidaceae</taxon>
        <taxon>Micropruina</taxon>
    </lineage>
</organism>
<gene>
    <name evidence="12" type="ORF">MPLG2_0296</name>
</gene>
<evidence type="ECO:0008006" key="14">
    <source>
        <dbReference type="Google" id="ProtNLM"/>
    </source>
</evidence>
<dbReference type="Proteomes" id="UP000238164">
    <property type="component" value="Chromosome 1"/>
</dbReference>
<evidence type="ECO:0000256" key="3">
    <source>
        <dbReference type="ARBA" id="ARBA00022670"/>
    </source>
</evidence>
<evidence type="ECO:0000313" key="12">
    <source>
        <dbReference type="EMBL" id="SPD85332.1"/>
    </source>
</evidence>
<reference evidence="12 13" key="1">
    <citation type="submission" date="2018-02" db="EMBL/GenBank/DDBJ databases">
        <authorList>
            <person name="Cohen D.B."/>
            <person name="Kent A.D."/>
        </authorList>
    </citation>
    <scope>NUCLEOTIDE SEQUENCE [LARGE SCALE GENOMIC DNA]</scope>
    <source>
        <strain evidence="12">1</strain>
    </source>
</reference>
<keyword evidence="4" id="KW-0732">Signal</keyword>
<dbReference type="PROSITE" id="PS51829">
    <property type="entry name" value="P_HOMO_B"/>
    <property type="match status" value="1"/>
</dbReference>
<dbReference type="InterPro" id="IPR032109">
    <property type="entry name" value="Big_3_5"/>
</dbReference>
<dbReference type="KEGG" id="mgg:MPLG2_0296"/>
<dbReference type="GO" id="GO:0005975">
    <property type="term" value="P:carbohydrate metabolic process"/>
    <property type="evidence" value="ECO:0007669"/>
    <property type="project" value="UniProtKB-ARBA"/>
</dbReference>
<keyword evidence="13" id="KW-1185">Reference proteome</keyword>
<dbReference type="Gene3D" id="2.60.40.10">
    <property type="entry name" value="Immunoglobulins"/>
    <property type="match status" value="7"/>
</dbReference>
<evidence type="ECO:0000256" key="4">
    <source>
        <dbReference type="ARBA" id="ARBA00022729"/>
    </source>
</evidence>
<dbReference type="GO" id="GO:0006508">
    <property type="term" value="P:proteolysis"/>
    <property type="evidence" value="ECO:0007669"/>
    <property type="project" value="UniProtKB-KW"/>
</dbReference>
<dbReference type="PROSITE" id="PS50093">
    <property type="entry name" value="PKD"/>
    <property type="match status" value="1"/>
</dbReference>
<keyword evidence="2" id="KW-0964">Secreted</keyword>
<keyword evidence="5" id="KW-0378">Hydrolase</keyword>
<evidence type="ECO:0000256" key="8">
    <source>
        <dbReference type="SAM" id="Phobius"/>
    </source>
</evidence>
<name>A0A2N9JB03_9ACTN</name>
<feature type="domain" description="P/Homo B" evidence="11">
    <location>
        <begin position="349"/>
        <end position="527"/>
    </location>
</feature>
<accession>A0A2N9JB03</accession>
<evidence type="ECO:0000256" key="6">
    <source>
        <dbReference type="ARBA" id="ARBA00023088"/>
    </source>
</evidence>
<dbReference type="InterPro" id="IPR013783">
    <property type="entry name" value="Ig-like_fold"/>
</dbReference>
<feature type="compositionally biased region" description="Polar residues" evidence="7">
    <location>
        <begin position="459"/>
        <end position="468"/>
    </location>
</feature>
<dbReference type="SUPFAM" id="SSF49299">
    <property type="entry name" value="PKD domain"/>
    <property type="match status" value="1"/>
</dbReference>
<keyword evidence="8" id="KW-1133">Transmembrane helix</keyword>
<keyword evidence="8" id="KW-0472">Membrane</keyword>
<feature type="transmembrane region" description="Helical" evidence="8">
    <location>
        <begin position="50"/>
        <end position="69"/>
    </location>
</feature>
<keyword evidence="8" id="KW-0812">Transmembrane</keyword>
<dbReference type="Pfam" id="PF18911">
    <property type="entry name" value="PKD_4"/>
    <property type="match status" value="1"/>
</dbReference>
<evidence type="ECO:0000259" key="11">
    <source>
        <dbReference type="PROSITE" id="PS51829"/>
    </source>
</evidence>
<evidence type="ECO:0000256" key="5">
    <source>
        <dbReference type="ARBA" id="ARBA00022801"/>
    </source>
</evidence>
<proteinExistence type="predicted"/>
<evidence type="ECO:0000256" key="2">
    <source>
        <dbReference type="ARBA" id="ARBA00022525"/>
    </source>
</evidence>
<dbReference type="EMBL" id="LT985188">
    <property type="protein sequence ID" value="SPD85332.1"/>
    <property type="molecule type" value="Genomic_DNA"/>
</dbReference>
<feature type="transmembrane region" description="Helical" evidence="8">
    <location>
        <begin position="1216"/>
        <end position="1236"/>
    </location>
</feature>
<dbReference type="InterPro" id="IPR019931">
    <property type="entry name" value="LPXTG_anchor"/>
</dbReference>
<dbReference type="InterPro" id="IPR000601">
    <property type="entry name" value="PKD_dom"/>
</dbReference>
<dbReference type="NCBIfam" id="TIGR01167">
    <property type="entry name" value="LPXTG_anchor"/>
    <property type="match status" value="1"/>
</dbReference>
<dbReference type="Gene3D" id="2.60.120.260">
    <property type="entry name" value="Galactose-binding domain-like"/>
    <property type="match status" value="2"/>
</dbReference>
<dbReference type="InterPro" id="IPR002884">
    <property type="entry name" value="P_dom"/>
</dbReference>
<evidence type="ECO:0000256" key="1">
    <source>
        <dbReference type="ARBA" id="ARBA00022512"/>
    </source>
</evidence>
<evidence type="ECO:0000313" key="13">
    <source>
        <dbReference type="Proteomes" id="UP000238164"/>
    </source>
</evidence>
<feature type="region of interest" description="Disordered" evidence="7">
    <location>
        <begin position="459"/>
        <end position="480"/>
    </location>
</feature>
<sequence>MRISSLIMCGTQRSTTFRHANPVAGEGVRRAGNAVAQAQRFATGGRARRYLTVLTAFLLALGWVLGHPVKAFADGPTTFSNTTSIAIPATGSPNQMGQASPYPSIIPVSGMTGVVTNVTVTFNGLTHGALNDVDAMVVSPTGANLVVLSDLGDPNSLRLANNINLTFSDSAASGVPEIVNVPSGTFPPTNNNPGAAVDSFPAPAPTPSSQTTLAGAFAGINPNGEWRLFIVDDTSGEVGSMAGGWSLTITTEVTAVATTTTVTSSDATSTTGDPVTFTASVRAGATPVTAGTVQFSSDGTNVGAPVALNGSGTAGLTTSALAEGSHLIRATYSGASGLLTSNGTITQRVDNATTVTDTTFCNTGVITVPNVGPASPYPSNIFVTGLTGQITKVTAQVKGLTHQAPIDLDVLLSGPDSSRNLFLMSDSGGQTPVSNVTLDFDDAAAGSLPNPLTSGTFMPTSTDDQNADTMPAPAPASSGATQLATFNGQSPNGTWSLWVRDDATGDSGSISGGWCLTITSAVPTTTALTASPNPSTVGQSVTFTATVASGGNPVSAGTVQFSDGPTDLGAPVSVNASGVATLTTSALTAGSHTITADYSGTSTLQESSDSVDQVVNRVATATVLTSSPNPSTVGQSVTFTATVTGGGSPVASGTVQFSDGGSNLGAPIALAADGTATFTTSGLVAGTHAIRASFAATATHGASSDDLDQVVDLAASLTTLTSSLNPSAFGDPVTFTATVTAAGAPVTSGNVTFSVDGTDVGTVTVSVAGVATFATASIGGGTHTVAARYLGTPALGVSSANLSQVVGQRASSTTVTSSLNPAAFGATVSFTATVTAGGAPVTSGTVQFSVGGTPVGLPIAVAADGTAVLTQAGGLEPGTFTMTATYSGTDDIAGSSGSVSQVVQGRPTTTVLTGPDRSSLGTEAMFTATVSSAGAPVSAGSVVFAVDGVPVGGEVGVDGSGQATFTTSDLSYGDHTVTATYSDPAGGYHSSSGSLTHRVFVEFAIVGTPYQVAEGESLTLQATGSPGATFGWDLNGDGDYSDATGLNPTLTWAQLEALGIDDGPSTHQIQLRSTSPDVGSALATALTVTNTAPDSVLTGDLTATVGRPFTIKVGADDPSSADMAAMFTYTVDWGDGSPVETVTGPADPPVTHTYTTEGTFDASFTATDKDGGTGPGTTVQVVSQRQAAPTPSPSPTDDSNDDDDLPQTGADANLGLLWAGLVFVSVGAVVMVAALIGRGRRRQG</sequence>
<evidence type="ECO:0000256" key="7">
    <source>
        <dbReference type="SAM" id="MobiDB-lite"/>
    </source>
</evidence>
<dbReference type="InterPro" id="IPR035986">
    <property type="entry name" value="PKD_dom_sf"/>
</dbReference>
<evidence type="ECO:0000259" key="9">
    <source>
        <dbReference type="PROSITE" id="PS50093"/>
    </source>
</evidence>
<protein>
    <recommendedName>
        <fullName evidence="14">PKD domain-containing protein</fullName>
    </recommendedName>
</protein>
<feature type="domain" description="Gram-positive cocci surface proteins LPxTG" evidence="10">
    <location>
        <begin position="1205"/>
        <end position="1244"/>
    </location>
</feature>
<dbReference type="AlphaFoldDB" id="A0A2N9JB03"/>
<feature type="region of interest" description="Disordered" evidence="7">
    <location>
        <begin position="1182"/>
        <end position="1208"/>
    </location>
</feature>
<dbReference type="CDD" id="cd00146">
    <property type="entry name" value="PKD"/>
    <property type="match status" value="1"/>
</dbReference>
<keyword evidence="6" id="KW-0572">Peptidoglycan-anchor</keyword>
<dbReference type="Pfam" id="PF16640">
    <property type="entry name" value="Big_3_5"/>
    <property type="match status" value="6"/>
</dbReference>
<keyword evidence="3" id="KW-0645">Protease</keyword>